<dbReference type="Proteomes" id="UP000197065">
    <property type="component" value="Unassembled WGS sequence"/>
</dbReference>
<feature type="transmembrane region" description="Helical" evidence="1">
    <location>
        <begin position="361"/>
        <end position="380"/>
    </location>
</feature>
<feature type="transmembrane region" description="Helical" evidence="1">
    <location>
        <begin position="83"/>
        <end position="105"/>
    </location>
</feature>
<dbReference type="EMBL" id="FYEH01000007">
    <property type="protein sequence ID" value="SNB70359.1"/>
    <property type="molecule type" value="Genomic_DNA"/>
</dbReference>
<feature type="transmembrane region" description="Helical" evidence="1">
    <location>
        <begin position="207"/>
        <end position="228"/>
    </location>
</feature>
<dbReference type="RefSeq" id="WP_088561740.1">
    <property type="nucleotide sequence ID" value="NZ_FYEH01000007.1"/>
</dbReference>
<feature type="transmembrane region" description="Helical" evidence="1">
    <location>
        <begin position="281"/>
        <end position="302"/>
    </location>
</feature>
<proteinExistence type="predicted"/>
<feature type="transmembrane region" description="Helical" evidence="1">
    <location>
        <begin position="12"/>
        <end position="33"/>
    </location>
</feature>
<feature type="transmembrane region" description="Helical" evidence="1">
    <location>
        <begin position="45"/>
        <end position="62"/>
    </location>
</feature>
<reference evidence="2 3" key="1">
    <citation type="submission" date="2017-06" db="EMBL/GenBank/DDBJ databases">
        <authorList>
            <person name="Kim H.J."/>
            <person name="Triplett B.A."/>
        </authorList>
    </citation>
    <scope>NUCLEOTIDE SEQUENCE [LARGE SCALE GENOMIC DNA]</scope>
    <source>
        <strain evidence="2 3">B29T1</strain>
    </source>
</reference>
<dbReference type="AlphaFoldDB" id="A0A212RDZ9"/>
<keyword evidence="1" id="KW-0472">Membrane</keyword>
<keyword evidence="3" id="KW-1185">Reference proteome</keyword>
<dbReference type="InterPro" id="IPR014550">
    <property type="entry name" value="UCP028704_OpgC"/>
</dbReference>
<dbReference type="OrthoDB" id="9775975at2"/>
<accession>A0A212RDZ9</accession>
<dbReference type="PANTHER" id="PTHR38592">
    <property type="entry name" value="BLL4819 PROTEIN"/>
    <property type="match status" value="1"/>
</dbReference>
<feature type="transmembrane region" description="Helical" evidence="1">
    <location>
        <begin position="314"/>
        <end position="331"/>
    </location>
</feature>
<dbReference type="PANTHER" id="PTHR38592:SF3">
    <property type="entry name" value="BLL4819 PROTEIN"/>
    <property type="match status" value="1"/>
</dbReference>
<evidence type="ECO:0000313" key="3">
    <source>
        <dbReference type="Proteomes" id="UP000197065"/>
    </source>
</evidence>
<dbReference type="PIRSF" id="PIRSF028704">
    <property type="entry name" value="UPC028704"/>
    <property type="match status" value="1"/>
</dbReference>
<keyword evidence="1" id="KW-0812">Transmembrane</keyword>
<feature type="transmembrane region" description="Helical" evidence="1">
    <location>
        <begin position="138"/>
        <end position="157"/>
    </location>
</feature>
<protein>
    <recommendedName>
        <fullName evidence="4">OpgC protein</fullName>
    </recommendedName>
</protein>
<feature type="transmembrane region" description="Helical" evidence="1">
    <location>
        <begin position="240"/>
        <end position="261"/>
    </location>
</feature>
<sequence length="397" mass="44571">MGRLEIFDGLRGYFLVFMLINHLTFTGGSILLHVNHAELGFVQDAQGFVFLSGLLVGMVYARRMAKDGFRQACQRMWKRALELYAYAMGCLVVILLLSRLLHYSWVFWGAWLGQLIRGDLTFKVAAATLLYQPTFMDILPQYIFYLMAAPPLVWLCLNGRFAYVAIGSLLLWFAVQVGLHLPLVDGADHVLGGLRTNLTLRAGFDPLAWQLLFVAGLVLGALSSTRQLDWRRVFGPSQTMAIKAALAFLVFFAALRLAETFDLLSDDVMARLAFLERRAEFGPIGMLNFAALAYAVGWILMAGPMAEASWVRRLAGWLTALFSLPALRLLGRHSLQVYAFHVVIIYLMRGLDWHYGPFSNATKILLTGFGLALLTLPALLREMPLGQMWRPRVMTSR</sequence>
<evidence type="ECO:0000313" key="2">
    <source>
        <dbReference type="EMBL" id="SNB70359.1"/>
    </source>
</evidence>
<keyword evidence="1" id="KW-1133">Transmembrane helix</keyword>
<dbReference type="Pfam" id="PF10129">
    <property type="entry name" value="OpgC_C"/>
    <property type="match status" value="1"/>
</dbReference>
<organism evidence="2 3">
    <name type="scientific">Arboricoccus pini</name>
    <dbReference type="NCBI Taxonomy" id="1963835"/>
    <lineage>
        <taxon>Bacteria</taxon>
        <taxon>Pseudomonadati</taxon>
        <taxon>Pseudomonadota</taxon>
        <taxon>Alphaproteobacteria</taxon>
        <taxon>Geminicoccales</taxon>
        <taxon>Geminicoccaceae</taxon>
        <taxon>Arboricoccus</taxon>
    </lineage>
</organism>
<evidence type="ECO:0000256" key="1">
    <source>
        <dbReference type="SAM" id="Phobius"/>
    </source>
</evidence>
<gene>
    <name evidence="2" type="ORF">SAMN07250955_107178</name>
</gene>
<name>A0A212RDZ9_9PROT</name>
<feature type="transmembrane region" description="Helical" evidence="1">
    <location>
        <begin position="169"/>
        <end position="187"/>
    </location>
</feature>
<evidence type="ECO:0008006" key="4">
    <source>
        <dbReference type="Google" id="ProtNLM"/>
    </source>
</evidence>